<dbReference type="RefSeq" id="WP_231484556.1">
    <property type="nucleotide sequence ID" value="NZ_BAAAZO010000010.1"/>
</dbReference>
<sequence>MYFEHDDQIWQKFPDLVAGVMTTPGITTGFSSDVLHDLVSTQTDRARARLSEHSESEFPEISAWRRVYSQMGLKPTQYRCASESLLRRFRKDDDLPSIHPVIDFCNAVSVAHGIPVAVFDLRQISGSLRVRPADGTEKYESFGGDVEHPAPGEIIFADEDGWAHARRWVNRQSGRSAVKPATSDILVVVEALHDGAADDVPKALDDIRQGLRDLWDVDPTSAVLTSRAPRFEI</sequence>
<evidence type="ECO:0000313" key="3">
    <source>
        <dbReference type="Proteomes" id="UP001501074"/>
    </source>
</evidence>
<dbReference type="EMBL" id="BAAAZO010000010">
    <property type="protein sequence ID" value="GAA3628268.1"/>
    <property type="molecule type" value="Genomic_DNA"/>
</dbReference>
<dbReference type="SMART" id="SM00873">
    <property type="entry name" value="B3_4"/>
    <property type="match status" value="1"/>
</dbReference>
<proteinExistence type="predicted"/>
<dbReference type="Gene3D" id="3.50.40.10">
    <property type="entry name" value="Phenylalanyl-trna Synthetase, Chain B, domain 3"/>
    <property type="match status" value="1"/>
</dbReference>
<evidence type="ECO:0000313" key="2">
    <source>
        <dbReference type="EMBL" id="GAA3628268.1"/>
    </source>
</evidence>
<evidence type="ECO:0000259" key="1">
    <source>
        <dbReference type="SMART" id="SM00873"/>
    </source>
</evidence>
<dbReference type="InterPro" id="IPR005146">
    <property type="entry name" value="B3/B4_tRNA-bd"/>
</dbReference>
<dbReference type="InterPro" id="IPR020825">
    <property type="entry name" value="Phe-tRNA_synthase-like_B3/B4"/>
</dbReference>
<keyword evidence="2" id="KW-0436">Ligase</keyword>
<accession>A0ABP7AAM9</accession>
<reference evidence="3" key="1">
    <citation type="journal article" date="2019" name="Int. J. Syst. Evol. Microbiol.">
        <title>The Global Catalogue of Microorganisms (GCM) 10K type strain sequencing project: providing services to taxonomists for standard genome sequencing and annotation.</title>
        <authorList>
            <consortium name="The Broad Institute Genomics Platform"/>
            <consortium name="The Broad Institute Genome Sequencing Center for Infectious Disease"/>
            <person name="Wu L."/>
            <person name="Ma J."/>
        </authorList>
    </citation>
    <scope>NUCLEOTIDE SEQUENCE [LARGE SCALE GENOMIC DNA]</scope>
    <source>
        <strain evidence="3">JCM 16902</strain>
    </source>
</reference>
<keyword evidence="3" id="KW-1185">Reference proteome</keyword>
<dbReference type="PANTHER" id="PTHR39209:SF2">
    <property type="entry name" value="CYTOPLASMIC PROTEIN"/>
    <property type="match status" value="1"/>
</dbReference>
<feature type="domain" description="B3/B4 tRNA-binding" evidence="1">
    <location>
        <begin position="62"/>
        <end position="216"/>
    </location>
</feature>
<dbReference type="Pfam" id="PF03483">
    <property type="entry name" value="B3_4"/>
    <property type="match status" value="1"/>
</dbReference>
<comment type="caution">
    <text evidence="2">The sequence shown here is derived from an EMBL/GenBank/DDBJ whole genome shotgun (WGS) entry which is preliminary data.</text>
</comment>
<organism evidence="2 3">
    <name type="scientific">Kineosporia mesophila</name>
    <dbReference type="NCBI Taxonomy" id="566012"/>
    <lineage>
        <taxon>Bacteria</taxon>
        <taxon>Bacillati</taxon>
        <taxon>Actinomycetota</taxon>
        <taxon>Actinomycetes</taxon>
        <taxon>Kineosporiales</taxon>
        <taxon>Kineosporiaceae</taxon>
        <taxon>Kineosporia</taxon>
    </lineage>
</organism>
<protein>
    <submittedName>
        <fullName evidence="2">Phenylalanine--tRNA ligase beta subunit-related protein</fullName>
    </submittedName>
</protein>
<dbReference type="PANTHER" id="PTHR39209">
    <property type="match status" value="1"/>
</dbReference>
<dbReference type="SUPFAM" id="SSF56037">
    <property type="entry name" value="PheT/TilS domain"/>
    <property type="match status" value="1"/>
</dbReference>
<name>A0ABP7AAM9_9ACTN</name>
<dbReference type="GO" id="GO:0016874">
    <property type="term" value="F:ligase activity"/>
    <property type="evidence" value="ECO:0007669"/>
    <property type="project" value="UniProtKB-KW"/>
</dbReference>
<dbReference type="Proteomes" id="UP001501074">
    <property type="component" value="Unassembled WGS sequence"/>
</dbReference>
<gene>
    <name evidence="2" type="ORF">GCM10022223_52020</name>
</gene>